<evidence type="ECO:0000313" key="2">
    <source>
        <dbReference type="Proteomes" id="UP000824175"/>
    </source>
</evidence>
<dbReference type="SFLD" id="SFLDS00003">
    <property type="entry name" value="Haloacid_Dehalogenase"/>
    <property type="match status" value="1"/>
</dbReference>
<dbReference type="InterPro" id="IPR023214">
    <property type="entry name" value="HAD_sf"/>
</dbReference>
<sequence length="279" mass="31127">MKRFFVTDLDKTLLDDQHGISPANLQALHRLEANHVQVILATGRAYHDVSQHILQRYHLNLPVIALNGAMIVDETGHLLKLHALDLKGLEEALAMLNKADAFYLLYTSSGTYTHEVHSLMANLAELAKTKTNDPQMILQGMQIYYDLLYRYPLFLDPLQTKSCLKLEIVSADEKMRNDLKQMLSCHYQVSASYALNLEVTSKQATKGQGVLTFSQDPHAITVIGDHDNDLAMFDVAGYRMAVANATAKLKAKADWISTSYVNDGFASAVAHYLDFNNGV</sequence>
<accession>A0A9D1HLY8</accession>
<dbReference type="Pfam" id="PF08282">
    <property type="entry name" value="Hydrolase_3"/>
    <property type="match status" value="1"/>
</dbReference>
<dbReference type="GO" id="GO:0016791">
    <property type="term" value="F:phosphatase activity"/>
    <property type="evidence" value="ECO:0007669"/>
    <property type="project" value="TreeGrafter"/>
</dbReference>
<dbReference type="SFLD" id="SFLDG01140">
    <property type="entry name" value="C2.B:_Phosphomannomutase_and_P"/>
    <property type="match status" value="1"/>
</dbReference>
<dbReference type="Gene3D" id="3.40.50.1000">
    <property type="entry name" value="HAD superfamily/HAD-like"/>
    <property type="match status" value="1"/>
</dbReference>
<comment type="caution">
    <text evidence="1">The sequence shown here is derived from an EMBL/GenBank/DDBJ whole genome shotgun (WGS) entry which is preliminary data.</text>
</comment>
<dbReference type="InterPro" id="IPR000150">
    <property type="entry name" value="Cof"/>
</dbReference>
<dbReference type="PANTHER" id="PTHR10000:SF8">
    <property type="entry name" value="HAD SUPERFAMILY HYDROLASE-LIKE, TYPE 3"/>
    <property type="match status" value="1"/>
</dbReference>
<dbReference type="PANTHER" id="PTHR10000">
    <property type="entry name" value="PHOSPHOSERINE PHOSPHATASE"/>
    <property type="match status" value="1"/>
</dbReference>
<organism evidence="1 2">
    <name type="scientific">Candidatus Fimiplasma intestinipullorum</name>
    <dbReference type="NCBI Taxonomy" id="2840825"/>
    <lineage>
        <taxon>Bacteria</taxon>
        <taxon>Bacillati</taxon>
        <taxon>Bacillota</taxon>
        <taxon>Clostridia</taxon>
        <taxon>Eubacteriales</taxon>
        <taxon>Candidatus Fimiplasma</taxon>
    </lineage>
</organism>
<dbReference type="GO" id="GO:0005829">
    <property type="term" value="C:cytosol"/>
    <property type="evidence" value="ECO:0007669"/>
    <property type="project" value="TreeGrafter"/>
</dbReference>
<gene>
    <name evidence="1" type="ORF">IAD15_02660</name>
</gene>
<dbReference type="InterPro" id="IPR036412">
    <property type="entry name" value="HAD-like_sf"/>
</dbReference>
<evidence type="ECO:0000313" key="1">
    <source>
        <dbReference type="EMBL" id="HIU12953.1"/>
    </source>
</evidence>
<name>A0A9D1HLY8_9FIRM</name>
<proteinExistence type="predicted"/>
<reference evidence="1" key="1">
    <citation type="submission" date="2020-10" db="EMBL/GenBank/DDBJ databases">
        <authorList>
            <person name="Gilroy R."/>
        </authorList>
    </citation>
    <scope>NUCLEOTIDE SEQUENCE</scope>
    <source>
        <strain evidence="1">CHK195-11698</strain>
    </source>
</reference>
<protein>
    <submittedName>
        <fullName evidence="1">HAD family phosphatase</fullName>
    </submittedName>
</protein>
<dbReference type="NCBIfam" id="TIGR00099">
    <property type="entry name" value="Cof-subfamily"/>
    <property type="match status" value="1"/>
</dbReference>
<dbReference type="EMBL" id="DVMJ01000018">
    <property type="protein sequence ID" value="HIU12953.1"/>
    <property type="molecule type" value="Genomic_DNA"/>
</dbReference>
<reference evidence="1" key="2">
    <citation type="journal article" date="2021" name="PeerJ">
        <title>Extensive microbial diversity within the chicken gut microbiome revealed by metagenomics and culture.</title>
        <authorList>
            <person name="Gilroy R."/>
            <person name="Ravi A."/>
            <person name="Getino M."/>
            <person name="Pursley I."/>
            <person name="Horton D.L."/>
            <person name="Alikhan N.F."/>
            <person name="Baker D."/>
            <person name="Gharbi K."/>
            <person name="Hall N."/>
            <person name="Watson M."/>
            <person name="Adriaenssens E.M."/>
            <person name="Foster-Nyarko E."/>
            <person name="Jarju S."/>
            <person name="Secka A."/>
            <person name="Antonio M."/>
            <person name="Oren A."/>
            <person name="Chaudhuri R.R."/>
            <person name="La Ragione R."/>
            <person name="Hildebrand F."/>
            <person name="Pallen M.J."/>
        </authorList>
    </citation>
    <scope>NUCLEOTIDE SEQUENCE</scope>
    <source>
        <strain evidence="1">CHK195-11698</strain>
    </source>
</reference>
<dbReference type="Gene3D" id="3.30.1240.10">
    <property type="match status" value="1"/>
</dbReference>
<dbReference type="SUPFAM" id="SSF56784">
    <property type="entry name" value="HAD-like"/>
    <property type="match status" value="1"/>
</dbReference>
<dbReference type="InterPro" id="IPR006379">
    <property type="entry name" value="HAD-SF_hydro_IIB"/>
</dbReference>
<dbReference type="Proteomes" id="UP000824175">
    <property type="component" value="Unassembled WGS sequence"/>
</dbReference>
<dbReference type="NCBIfam" id="TIGR01484">
    <property type="entry name" value="HAD-SF-IIB"/>
    <property type="match status" value="1"/>
</dbReference>
<dbReference type="AlphaFoldDB" id="A0A9D1HLY8"/>
<dbReference type="GO" id="GO:0000287">
    <property type="term" value="F:magnesium ion binding"/>
    <property type="evidence" value="ECO:0007669"/>
    <property type="project" value="TreeGrafter"/>
</dbReference>